<accession>A0ABS5SCG7</accession>
<keyword evidence="3" id="KW-0732">Signal</keyword>
<dbReference type="SUPFAM" id="SSF63829">
    <property type="entry name" value="Calcium-dependent phosphotriesterase"/>
    <property type="match status" value="1"/>
</dbReference>
<dbReference type="PANTHER" id="PTHR24104:SF25">
    <property type="entry name" value="PROTEIN LIN-41"/>
    <property type="match status" value="1"/>
</dbReference>
<comment type="caution">
    <text evidence="4">The sequence shown here is derived from an EMBL/GenBank/DDBJ whole genome shotgun (WGS) entry which is preliminary data.</text>
</comment>
<sequence>MLTRLQKLVPAAVILLTIPAISPTTAAHGATVPVVTVLPPVAENVGSPLRLVFDSKGNFYVTDPRKGGVSKFNSTGQLIGVLKTPNLPQGIAFNDRGNLLVSQGDAVVILDMAGTEIGRLGSGAGQFRKANGIAVDAAGYVYVVDTLDNSVKVFTAAGQYAQTIGSRGAGNGEFSLPTGIAYEKSTDQIVVADTENGRVQFFNASGNHEFIKSMGTIGIKPLQFKSPVGVAFDYDAAGGLNRMYVVDTYRNDVQVMDPSGEGAYLATIGGDGLANGQLTVPMDVAFDPANRRLAVVNGYGYLTMYGIDIRKK</sequence>
<feature type="repeat" description="NHL" evidence="2">
    <location>
        <begin position="114"/>
        <end position="157"/>
    </location>
</feature>
<dbReference type="Gene3D" id="2.120.10.30">
    <property type="entry name" value="TolB, C-terminal domain"/>
    <property type="match status" value="3"/>
</dbReference>
<feature type="chain" id="PRO_5046778755" evidence="3">
    <location>
        <begin position="27"/>
        <end position="312"/>
    </location>
</feature>
<dbReference type="Proteomes" id="UP000756860">
    <property type="component" value="Unassembled WGS sequence"/>
</dbReference>
<feature type="signal peptide" evidence="3">
    <location>
        <begin position="1"/>
        <end position="26"/>
    </location>
</feature>
<dbReference type="PANTHER" id="PTHR24104">
    <property type="entry name" value="E3 UBIQUITIN-PROTEIN LIGASE NHLRC1-RELATED"/>
    <property type="match status" value="1"/>
</dbReference>
<evidence type="ECO:0000313" key="5">
    <source>
        <dbReference type="Proteomes" id="UP000756860"/>
    </source>
</evidence>
<organism evidence="4 5">
    <name type="scientific">Geomobilimonas luticola</name>
    <dbReference type="NCBI Taxonomy" id="1114878"/>
    <lineage>
        <taxon>Bacteria</taxon>
        <taxon>Pseudomonadati</taxon>
        <taxon>Thermodesulfobacteriota</taxon>
        <taxon>Desulfuromonadia</taxon>
        <taxon>Geobacterales</taxon>
        <taxon>Geobacteraceae</taxon>
        <taxon>Geomobilimonas</taxon>
    </lineage>
</organism>
<evidence type="ECO:0000256" key="2">
    <source>
        <dbReference type="PROSITE-ProRule" id="PRU00504"/>
    </source>
</evidence>
<dbReference type="EMBL" id="JAHCVK010000001">
    <property type="protein sequence ID" value="MBT0652307.1"/>
    <property type="molecule type" value="Genomic_DNA"/>
</dbReference>
<dbReference type="CDD" id="cd05819">
    <property type="entry name" value="NHL"/>
    <property type="match status" value="1"/>
</dbReference>
<protein>
    <submittedName>
        <fullName evidence="4">NHL repeat-containing protein</fullName>
    </submittedName>
</protein>
<dbReference type="PROSITE" id="PS51125">
    <property type="entry name" value="NHL"/>
    <property type="match status" value="2"/>
</dbReference>
<reference evidence="4 5" key="1">
    <citation type="submission" date="2021-05" db="EMBL/GenBank/DDBJ databases">
        <title>The draft genome of Geobacter luticola JCM 17780.</title>
        <authorList>
            <person name="Xu Z."/>
            <person name="Masuda Y."/>
            <person name="Itoh H."/>
            <person name="Senoo K."/>
        </authorList>
    </citation>
    <scope>NUCLEOTIDE SEQUENCE [LARGE SCALE GENOMIC DNA]</scope>
    <source>
        <strain evidence="4 5">JCM 17780</strain>
    </source>
</reference>
<gene>
    <name evidence="4" type="ORF">KI810_04510</name>
</gene>
<keyword evidence="1" id="KW-0677">Repeat</keyword>
<dbReference type="InterPro" id="IPR050952">
    <property type="entry name" value="TRIM-NHL_E3_ligases"/>
</dbReference>
<feature type="repeat" description="NHL" evidence="2">
    <location>
        <begin position="161"/>
        <end position="205"/>
    </location>
</feature>
<dbReference type="InterPro" id="IPR001258">
    <property type="entry name" value="NHL_repeat"/>
</dbReference>
<dbReference type="Pfam" id="PF17170">
    <property type="entry name" value="DUF5128"/>
    <property type="match status" value="1"/>
</dbReference>
<keyword evidence="5" id="KW-1185">Reference proteome</keyword>
<evidence type="ECO:0000256" key="3">
    <source>
        <dbReference type="SAM" id="SignalP"/>
    </source>
</evidence>
<dbReference type="InterPro" id="IPR011042">
    <property type="entry name" value="6-blade_b-propeller_TolB-like"/>
</dbReference>
<proteinExistence type="predicted"/>
<evidence type="ECO:0000313" key="4">
    <source>
        <dbReference type="EMBL" id="MBT0652307.1"/>
    </source>
</evidence>
<evidence type="ECO:0000256" key="1">
    <source>
        <dbReference type="ARBA" id="ARBA00022737"/>
    </source>
</evidence>
<name>A0ABS5SCG7_9BACT</name>
<dbReference type="RefSeq" id="WP_214174260.1">
    <property type="nucleotide sequence ID" value="NZ_JAHCVK010000001.1"/>
</dbReference>